<dbReference type="GO" id="GO:0008569">
    <property type="term" value="F:minus-end-directed microtubule motor activity"/>
    <property type="evidence" value="ECO:0007669"/>
    <property type="project" value="TreeGrafter"/>
</dbReference>
<dbReference type="EMBL" id="LR877168">
    <property type="protein sequence ID" value="CAD2222114.1"/>
    <property type="molecule type" value="Genomic_DNA"/>
</dbReference>
<keyword evidence="1" id="KW-0175">Coiled coil</keyword>
<dbReference type="PANTHER" id="PTHR10676:SF401">
    <property type="entry name" value="DYNEIN HEAVY CHAIN LINKER DOMAIN-CONTAINING PROTEIN"/>
    <property type="match status" value="1"/>
</dbReference>
<dbReference type="GO" id="GO:0051959">
    <property type="term" value="F:dynein light intermediate chain binding"/>
    <property type="evidence" value="ECO:0007669"/>
    <property type="project" value="InterPro"/>
</dbReference>
<reference evidence="3 4" key="1">
    <citation type="submission" date="2020-08" db="EMBL/GenBank/DDBJ databases">
        <authorList>
            <person name="Newling K."/>
            <person name="Davey J."/>
            <person name="Forrester S."/>
        </authorList>
    </citation>
    <scope>NUCLEOTIDE SEQUENCE [LARGE SCALE GENOMIC DNA]</scope>
    <source>
        <strain evidence="4">Crithidia deanei Carvalho (ATCC PRA-265)</strain>
    </source>
</reference>
<dbReference type="GO" id="GO:0060294">
    <property type="term" value="P:cilium movement involved in cell motility"/>
    <property type="evidence" value="ECO:0007669"/>
    <property type="project" value="TreeGrafter"/>
</dbReference>
<keyword evidence="4" id="KW-1185">Reference proteome</keyword>
<organism evidence="3 4">
    <name type="scientific">Angomonas deanei</name>
    <dbReference type="NCBI Taxonomy" id="59799"/>
    <lineage>
        <taxon>Eukaryota</taxon>
        <taxon>Discoba</taxon>
        <taxon>Euglenozoa</taxon>
        <taxon>Kinetoplastea</taxon>
        <taxon>Metakinetoplastina</taxon>
        <taxon>Trypanosomatida</taxon>
        <taxon>Trypanosomatidae</taxon>
        <taxon>Strigomonadinae</taxon>
        <taxon>Angomonas</taxon>
    </lineage>
</organism>
<dbReference type="GO" id="GO:0045505">
    <property type="term" value="F:dynein intermediate chain binding"/>
    <property type="evidence" value="ECO:0007669"/>
    <property type="project" value="InterPro"/>
</dbReference>
<dbReference type="GO" id="GO:0030286">
    <property type="term" value="C:dynein complex"/>
    <property type="evidence" value="ECO:0007669"/>
    <property type="project" value="InterPro"/>
</dbReference>
<dbReference type="Proteomes" id="UP000515908">
    <property type="component" value="Chromosome 24"/>
</dbReference>
<evidence type="ECO:0000256" key="1">
    <source>
        <dbReference type="SAM" id="Coils"/>
    </source>
</evidence>
<name>A0A7G2CT51_9TRYP</name>
<dbReference type="InterPro" id="IPR027417">
    <property type="entry name" value="P-loop_NTPase"/>
</dbReference>
<protein>
    <submittedName>
        <fullName evidence="3">P-loop containing dynein motor region containing protein, putative</fullName>
    </submittedName>
</protein>
<dbReference type="Gene3D" id="1.20.920.20">
    <property type="match status" value="1"/>
</dbReference>
<gene>
    <name evidence="3" type="ORF">ADEAN_000965300</name>
</gene>
<evidence type="ECO:0000313" key="4">
    <source>
        <dbReference type="Proteomes" id="UP000515908"/>
    </source>
</evidence>
<feature type="coiled-coil region" evidence="1">
    <location>
        <begin position="1055"/>
        <end position="1096"/>
    </location>
</feature>
<dbReference type="PANTHER" id="PTHR10676">
    <property type="entry name" value="DYNEIN HEAVY CHAIN FAMILY PROTEIN"/>
    <property type="match status" value="1"/>
</dbReference>
<accession>A0A7G2CT51</accession>
<feature type="compositionally biased region" description="Polar residues" evidence="2">
    <location>
        <begin position="705"/>
        <end position="725"/>
    </location>
</feature>
<dbReference type="InterPro" id="IPR026983">
    <property type="entry name" value="DHC"/>
</dbReference>
<dbReference type="GO" id="GO:0097729">
    <property type="term" value="C:9+2 motile cilium"/>
    <property type="evidence" value="ECO:0007669"/>
    <property type="project" value="TreeGrafter"/>
</dbReference>
<evidence type="ECO:0000313" key="3">
    <source>
        <dbReference type="EMBL" id="CAD2222114.1"/>
    </source>
</evidence>
<evidence type="ECO:0000256" key="2">
    <source>
        <dbReference type="SAM" id="MobiDB-lite"/>
    </source>
</evidence>
<feature type="region of interest" description="Disordered" evidence="2">
    <location>
        <begin position="703"/>
        <end position="737"/>
    </location>
</feature>
<sequence length="1221" mass="136630">MTCDDLYGTESKIGLLQNMLNDSTKESEFYLLVECGRNIPAECMNWPLSTLFGVNRRLIVTTQQLTQASPRWASDVVFFHLESGNNWKLFLSHCLEGCFLGDTVFSVMEVVLPAVFDCLSPFARDVDSEDSEISYCDEFLAACQLSVSLYSKWCGFVDQVSFPDINLNDEGMHEDNLFALQCAVFAVCWALGWQAQPDLQMNVQHTLLELEKDLQQIASSFNSPDKVLPPCGEGDPSIFSLLCTRYGWKTFEEAEKLGFPRRWSTFKHVHPTTHGWSQFFPLPSRSLRLSAAEYLLDCGQSVWLQGDSVSGKTFLLQSIRHCERWVPLYMSGSKSFSASSAQENILDRIYLRSTHQYGPTVGKKLIVSIDDVHLTTGALGGDCLLSPTAGVAGALVAFITKHSTICIPRLGLTPITDTAFLLSSNEVSNIDLAVRRSVVNFLLPAFEGEELFEGVQRLFEVTCARKRLASFPEQWAEVIAKAHFLFVRAAYPSQREELTVDPLASTIGQPAFQHIEKLMSCEVRDLFRVVDSVKQVLLSPLTDAQVFETGAVTVFNYYASALNQNNVTDEEMEKMKEEFGTAASNVLLEGKAKEGEGPVRKALKLKSNTNFSVDTATDADKETVAEWIVELEVAHERIIEEPLQNLYSKGGERVDADGNSASSVILTDDTTIISSITATKNTATDAAKPSALEVEKDRVQRQRSRASSLFQKRQSAAYSSRTGSIVSEEKLPPPKSPLSPTRLTTWLTIHAKQLVSAGRASVQQHRIIASESDFGIRRLLRIVSCALHFPLVLLQNNHDGVETFKKEMTALIRLALSTDTRIMVYVPKDLLLVPQVAEMIDKIMRVGDAGDMFSHPERFTLSKGYQLSQQRSLRAQILLDDYELRPRVRRCFFFVLHTESATTKNSLSPLYPGFDAVPVVELYPPCLEEKLYRELAKGVLLGNQPSGSDPAWESEVSSALKGEKMVDAVCSVFQCVKTRFPDTTTDLLITYSLLLKNLLTNVLSTIKTQTSQVETVLRRGDEASTQLKKDSAALKELGTDLVNLKKRMAAQETCLAEDEEAERVLIEKAQKEEEQLKTEEQEIFNAEADVTEKERQSTENLEAARSSLRRVKLTHIRSMSSMRVIEKGSLLIKGIYKVLGEDVPKHNNSPSELWNIGVKMICSQEFVKRFIAVSPDTIEDINTYLPIQQDLSEVRYNNASPSRRRCQSMSLHLLSMHGRDW</sequence>
<proteinExistence type="predicted"/>
<dbReference type="Pfam" id="PF12775">
    <property type="entry name" value="AAA_7"/>
    <property type="match status" value="1"/>
</dbReference>
<dbReference type="VEuPathDB" id="TriTrypDB:ADEAN_000965300"/>
<dbReference type="Gene3D" id="3.40.50.300">
    <property type="entry name" value="P-loop containing nucleotide triphosphate hydrolases"/>
    <property type="match status" value="1"/>
</dbReference>
<dbReference type="OrthoDB" id="247932at2759"/>
<dbReference type="AlphaFoldDB" id="A0A7G2CT51"/>